<evidence type="ECO:0000313" key="3">
    <source>
        <dbReference type="Proteomes" id="UP000177141"/>
    </source>
</evidence>
<proteinExistence type="predicted"/>
<gene>
    <name evidence="2" type="ORF">A3A93_00300</name>
</gene>
<feature type="coiled-coil region" evidence="1">
    <location>
        <begin position="134"/>
        <end position="208"/>
    </location>
</feature>
<name>A0A1F7IUF1_9BACT</name>
<reference evidence="2 3" key="1">
    <citation type="journal article" date="2016" name="Nat. Commun.">
        <title>Thousands of microbial genomes shed light on interconnected biogeochemical processes in an aquifer system.</title>
        <authorList>
            <person name="Anantharaman K."/>
            <person name="Brown C.T."/>
            <person name="Hug L.A."/>
            <person name="Sharon I."/>
            <person name="Castelle C.J."/>
            <person name="Probst A.J."/>
            <person name="Thomas B.C."/>
            <person name="Singh A."/>
            <person name="Wilkins M.J."/>
            <person name="Karaoz U."/>
            <person name="Brodie E.L."/>
            <person name="Williams K.H."/>
            <person name="Hubbard S.S."/>
            <person name="Banfield J.F."/>
        </authorList>
    </citation>
    <scope>NUCLEOTIDE SEQUENCE [LARGE SCALE GENOMIC DNA]</scope>
</reference>
<dbReference type="EMBL" id="MGAL01000037">
    <property type="protein sequence ID" value="OGK46982.1"/>
    <property type="molecule type" value="Genomic_DNA"/>
</dbReference>
<sequence length="301" mass="35459">MPKTAVSAKSTKQEILTAYEQLTKELAERDGESMQLITSKEKKDAEKVTSQTPNQVVSRLGGLRLEINKNLGEIVDRLVEESEKLHILKDESDKIRKEIELMHKIKVQATTLQNFITIKEEEELTLEKKMNGIREEWEAEKIELQKQKKREEEEYTYDLKIKRQKEEDEYREKRKQIETALQKREQDILEKEEEFKNLQTQVTTLEKQLEIKVVQAIKKTDESVRHELETEYNLERKGIEGEQKIRQLTISNLQKIITNQNEEIKDLKQQLQRATQQIKDIAVSVIETKKPIMNVTTTKSE</sequence>
<keyword evidence="1" id="KW-0175">Coiled coil</keyword>
<evidence type="ECO:0000313" key="2">
    <source>
        <dbReference type="EMBL" id="OGK46982.1"/>
    </source>
</evidence>
<comment type="caution">
    <text evidence="2">The sequence shown here is derived from an EMBL/GenBank/DDBJ whole genome shotgun (WGS) entry which is preliminary data.</text>
</comment>
<feature type="coiled-coil region" evidence="1">
    <location>
        <begin position="250"/>
        <end position="284"/>
    </location>
</feature>
<dbReference type="Proteomes" id="UP000177141">
    <property type="component" value="Unassembled WGS sequence"/>
</dbReference>
<dbReference type="AlphaFoldDB" id="A0A1F7IUF1"/>
<protein>
    <submittedName>
        <fullName evidence="2">Uncharacterized protein</fullName>
    </submittedName>
</protein>
<dbReference type="STRING" id="1802061.A3A93_00300"/>
<evidence type="ECO:0000256" key="1">
    <source>
        <dbReference type="SAM" id="Coils"/>
    </source>
</evidence>
<accession>A0A1F7IUF1</accession>
<organism evidence="2 3">
    <name type="scientific">Candidatus Roizmanbacteria bacterium RIFCSPLOWO2_01_FULL_38_12</name>
    <dbReference type="NCBI Taxonomy" id="1802061"/>
    <lineage>
        <taxon>Bacteria</taxon>
        <taxon>Candidatus Roizmaniibacteriota</taxon>
    </lineage>
</organism>